<dbReference type="AlphaFoldDB" id="K1M0S8"/>
<gene>
    <name evidence="2" type="ORF">B879_01369</name>
</gene>
<proteinExistence type="predicted"/>
<evidence type="ECO:0000256" key="1">
    <source>
        <dbReference type="SAM" id="Phobius"/>
    </source>
</evidence>
<dbReference type="EMBL" id="AMGM01000015">
    <property type="protein sequence ID" value="EKB49944.1"/>
    <property type="molecule type" value="Genomic_DNA"/>
</dbReference>
<feature type="transmembrane region" description="Helical" evidence="1">
    <location>
        <begin position="175"/>
        <end position="192"/>
    </location>
</feature>
<keyword evidence="1" id="KW-0812">Transmembrane</keyword>
<feature type="transmembrane region" description="Helical" evidence="1">
    <location>
        <begin position="68"/>
        <end position="84"/>
    </location>
</feature>
<dbReference type="RefSeq" id="WP_009184409.1">
    <property type="nucleotide sequence ID" value="NZ_AMGM01000015.1"/>
</dbReference>
<feature type="transmembrane region" description="Helical" evidence="1">
    <location>
        <begin position="146"/>
        <end position="163"/>
    </location>
</feature>
<protein>
    <recommendedName>
        <fullName evidence="4">NnrS protein</fullName>
    </recommendedName>
</protein>
<feature type="transmembrane region" description="Helical" evidence="1">
    <location>
        <begin position="331"/>
        <end position="351"/>
    </location>
</feature>
<feature type="transmembrane region" description="Helical" evidence="1">
    <location>
        <begin position="198"/>
        <end position="217"/>
    </location>
</feature>
<feature type="transmembrane region" description="Helical" evidence="1">
    <location>
        <begin position="229"/>
        <end position="251"/>
    </location>
</feature>
<evidence type="ECO:0000313" key="3">
    <source>
        <dbReference type="Proteomes" id="UP000004478"/>
    </source>
</evidence>
<comment type="caution">
    <text evidence="2">The sequence shown here is derived from an EMBL/GenBank/DDBJ whole genome shotgun (WGS) entry which is preliminary data.</text>
</comment>
<feature type="transmembrane region" description="Helical" evidence="1">
    <location>
        <begin position="298"/>
        <end position="319"/>
    </location>
</feature>
<accession>K1M0S8</accession>
<keyword evidence="1" id="KW-0472">Membrane</keyword>
<keyword evidence="3" id="KW-1185">Reference proteome</keyword>
<organism evidence="2 3">
    <name type="scientific">Cecembia lonarensis (strain CCUG 58316 / KCTC 22772 / LW9)</name>
    <dbReference type="NCBI Taxonomy" id="1225176"/>
    <lineage>
        <taxon>Bacteria</taxon>
        <taxon>Pseudomonadati</taxon>
        <taxon>Bacteroidota</taxon>
        <taxon>Cytophagia</taxon>
        <taxon>Cytophagales</taxon>
        <taxon>Cyclobacteriaceae</taxon>
        <taxon>Cecembia</taxon>
    </lineage>
</organism>
<name>K1M0S8_CECL9</name>
<evidence type="ECO:0008006" key="4">
    <source>
        <dbReference type="Google" id="ProtNLM"/>
    </source>
</evidence>
<feature type="transmembrane region" description="Helical" evidence="1">
    <location>
        <begin position="263"/>
        <end position="286"/>
    </location>
</feature>
<dbReference type="PATRIC" id="fig|1225176.3.peg.1460"/>
<feature type="transmembrane region" description="Helical" evidence="1">
    <location>
        <begin position="90"/>
        <end position="108"/>
    </location>
</feature>
<keyword evidence="1" id="KW-1133">Transmembrane helix</keyword>
<reference evidence="2 3" key="1">
    <citation type="journal article" date="2012" name="J. Bacteriol.">
        <title>Draft Genome Sequence of Cecembia lonarensis Strain LW9T, Isolated from Lonar Lake, a Haloalkaline Lake in India.</title>
        <authorList>
            <person name="Shivaji S."/>
            <person name="Ara S."/>
            <person name="Singh A."/>
            <person name="Pinnaka A.K."/>
        </authorList>
    </citation>
    <scope>NUCLEOTIDE SEQUENCE [LARGE SCALE GENOMIC DNA]</scope>
    <source>
        <strain evidence="2 3">LW9</strain>
    </source>
</reference>
<evidence type="ECO:0000313" key="2">
    <source>
        <dbReference type="EMBL" id="EKB49944.1"/>
    </source>
</evidence>
<sequence>MKIQIKPIFLFPLVVLALLLGISGGWVRLGYTEWLVPHAASHHGIWMVGGFLGTLIALERAMVMKNKIWLLVPFISGMSVPLMVAGWASLGTYALFVASLGLVTIMYLQTLKHQVVHQLIMSLGAVFWLVGNFSLIHSGLVAAATPWWIGFILFTIIGERLELSKFLPTPRWAKKGLNGLLLLFLLGMWLPFHRHGNWIMGAAAIFISFWLLHFDMAKIASKKSRQFKYIGVGLRVGYLWLTLNGIILLFLEQHALYYDLYLHTFFLGFTFSMIWAHAPIILPMVLNIKESPYHGILWPFWILFQVSLLGRLLVSLTGMGSLRTIFGVVNGWSIVLLFVMMAGIVLVKVLAGKFKRKAIISIEIQATNLVKTIVDSGEEKSLKSKQEVI</sequence>
<feature type="transmembrane region" description="Helical" evidence="1">
    <location>
        <begin position="34"/>
        <end position="56"/>
    </location>
</feature>
<dbReference type="Proteomes" id="UP000004478">
    <property type="component" value="Unassembled WGS sequence"/>
</dbReference>
<feature type="transmembrane region" description="Helical" evidence="1">
    <location>
        <begin position="120"/>
        <end position="140"/>
    </location>
</feature>